<reference evidence="1" key="2">
    <citation type="journal article" date="2015" name="Fish Shellfish Immunol.">
        <title>Early steps in the European eel (Anguilla anguilla)-Vibrio vulnificus interaction in the gills: Role of the RtxA13 toxin.</title>
        <authorList>
            <person name="Callol A."/>
            <person name="Pajuelo D."/>
            <person name="Ebbesson L."/>
            <person name="Teles M."/>
            <person name="MacKenzie S."/>
            <person name="Amaro C."/>
        </authorList>
    </citation>
    <scope>NUCLEOTIDE SEQUENCE</scope>
</reference>
<proteinExistence type="predicted"/>
<organism evidence="1">
    <name type="scientific">Anguilla anguilla</name>
    <name type="common">European freshwater eel</name>
    <name type="synonym">Muraena anguilla</name>
    <dbReference type="NCBI Taxonomy" id="7936"/>
    <lineage>
        <taxon>Eukaryota</taxon>
        <taxon>Metazoa</taxon>
        <taxon>Chordata</taxon>
        <taxon>Craniata</taxon>
        <taxon>Vertebrata</taxon>
        <taxon>Euteleostomi</taxon>
        <taxon>Actinopterygii</taxon>
        <taxon>Neopterygii</taxon>
        <taxon>Teleostei</taxon>
        <taxon>Anguilliformes</taxon>
        <taxon>Anguillidae</taxon>
        <taxon>Anguilla</taxon>
    </lineage>
</organism>
<dbReference type="EMBL" id="GBXM01038884">
    <property type="protein sequence ID" value="JAH69693.1"/>
    <property type="molecule type" value="Transcribed_RNA"/>
</dbReference>
<name>A0A0E9UXI7_ANGAN</name>
<protein>
    <submittedName>
        <fullName evidence="1">Uncharacterized protein</fullName>
    </submittedName>
</protein>
<evidence type="ECO:0000313" key="1">
    <source>
        <dbReference type="EMBL" id="JAH69693.1"/>
    </source>
</evidence>
<accession>A0A0E9UXI7</accession>
<sequence>MVLVPHFSGMANLLMGGKRQLVL</sequence>
<dbReference type="AlphaFoldDB" id="A0A0E9UXI7"/>
<reference evidence="1" key="1">
    <citation type="submission" date="2014-11" db="EMBL/GenBank/DDBJ databases">
        <authorList>
            <person name="Amaro Gonzalez C."/>
        </authorList>
    </citation>
    <scope>NUCLEOTIDE SEQUENCE</scope>
</reference>